<proteinExistence type="predicted"/>
<accession>A0ABT0U313</accession>
<dbReference type="SUPFAM" id="SSF82171">
    <property type="entry name" value="DPP6 N-terminal domain-like"/>
    <property type="match status" value="1"/>
</dbReference>
<dbReference type="InterPro" id="IPR011042">
    <property type="entry name" value="6-blade_b-propeller_TolB-like"/>
</dbReference>
<protein>
    <submittedName>
        <fullName evidence="2">DUF3748 domain-containing protein</fullName>
    </submittedName>
</protein>
<comment type="caution">
    <text evidence="2">The sequence shown here is derived from an EMBL/GenBank/DDBJ whole genome shotgun (WGS) entry which is preliminary data.</text>
</comment>
<evidence type="ECO:0000313" key="2">
    <source>
        <dbReference type="EMBL" id="MCM2371285.1"/>
    </source>
</evidence>
<dbReference type="EMBL" id="JAMQBK010000031">
    <property type="protein sequence ID" value="MCM2371285.1"/>
    <property type="molecule type" value="Genomic_DNA"/>
</dbReference>
<keyword evidence="3" id="KW-1185">Reference proteome</keyword>
<dbReference type="Proteomes" id="UP001202961">
    <property type="component" value="Unassembled WGS sequence"/>
</dbReference>
<evidence type="ECO:0000256" key="1">
    <source>
        <dbReference type="SAM" id="MobiDB-lite"/>
    </source>
</evidence>
<gene>
    <name evidence="2" type="ORF">NB063_11775</name>
</gene>
<sequence length="438" mass="48306">MRQLTQGINNHILTNADVWSPDGQWIYFDSRSDGDGSIFDSQTLGRVHVPSGRVETVFEARQGACVGVVTACPTDDRVVFIHGPENPTAAWQYNAYHRRGVLTIPNRPEQTCNLDARDLSPPFTPGALRGGSHVHVFSGDGKWVSFTYEDHVLATDKHPAARLNQRGVGVSVPTRGVDVPKTHPRNHDGTHFSVLVTQTWDRPTPGSDEINRAYSDAWVGIRGYRKSNGERQDRAIAFLGDCLDEQGATITELFIVDVPDDVTVAGDSPLCGTETNRPSPPAGTRQRRLTHTVDRKHPGISGVRHWPRSSPDGERIAFLMRDERGVSQLWLISPRGDNMRQLTHSPTPIQSAFTYRSDGRTIACVIDTRVCEVDVDDGSIHALAPKVNSTDSPLRLACVYSPDGTQITYLRRIATPAGPRNHIFVGSTTLRPQQFVDS</sequence>
<dbReference type="InterPro" id="IPR022223">
    <property type="entry name" value="DUF3748"/>
</dbReference>
<dbReference type="InterPro" id="IPR011659">
    <property type="entry name" value="WD40"/>
</dbReference>
<feature type="region of interest" description="Disordered" evidence="1">
    <location>
        <begin position="267"/>
        <end position="288"/>
    </location>
</feature>
<dbReference type="Gene3D" id="2.120.10.30">
    <property type="entry name" value="TolB, C-terminal domain"/>
    <property type="match status" value="2"/>
</dbReference>
<dbReference type="Pfam" id="PF12566">
    <property type="entry name" value="DUF3748"/>
    <property type="match status" value="1"/>
</dbReference>
<evidence type="ECO:0000313" key="3">
    <source>
        <dbReference type="Proteomes" id="UP001202961"/>
    </source>
</evidence>
<organism evidence="2 3">
    <name type="scientific">Aporhodopirellula aestuarii</name>
    <dbReference type="NCBI Taxonomy" id="2950107"/>
    <lineage>
        <taxon>Bacteria</taxon>
        <taxon>Pseudomonadati</taxon>
        <taxon>Planctomycetota</taxon>
        <taxon>Planctomycetia</taxon>
        <taxon>Pirellulales</taxon>
        <taxon>Pirellulaceae</taxon>
        <taxon>Aporhodopirellula</taxon>
    </lineage>
</organism>
<dbReference type="Pfam" id="PF07676">
    <property type="entry name" value="PD40"/>
    <property type="match status" value="2"/>
</dbReference>
<reference evidence="2 3" key="1">
    <citation type="journal article" date="2022" name="Syst. Appl. Microbiol.">
        <title>Rhodopirellula aestuarii sp. nov., a novel member of the genus Rhodopirellula isolated from brackish sediments collected in the Tagus River estuary, Portugal.</title>
        <authorList>
            <person name="Vitorino I.R."/>
            <person name="Klimek D."/>
            <person name="Calusinska M."/>
            <person name="Lobo-da-Cunha A."/>
            <person name="Vasconcelos V."/>
            <person name="Lage O.M."/>
        </authorList>
    </citation>
    <scope>NUCLEOTIDE SEQUENCE [LARGE SCALE GENOMIC DNA]</scope>
    <source>
        <strain evidence="2 3">ICT_H3.1</strain>
    </source>
</reference>
<name>A0ABT0U313_9BACT</name>
<dbReference type="RefSeq" id="WP_250928925.1">
    <property type="nucleotide sequence ID" value="NZ_JAMQBK010000031.1"/>
</dbReference>